<organism evidence="8 9">
    <name type="scientific">Treponema parvum</name>
    <dbReference type="NCBI Taxonomy" id="138851"/>
    <lineage>
        <taxon>Bacteria</taxon>
        <taxon>Pseudomonadati</taxon>
        <taxon>Spirochaetota</taxon>
        <taxon>Spirochaetia</taxon>
        <taxon>Spirochaetales</taxon>
        <taxon>Treponemataceae</taxon>
        <taxon>Treponema</taxon>
    </lineage>
</organism>
<dbReference type="EMBL" id="CP054257">
    <property type="protein sequence ID" value="QTQ12720.1"/>
    <property type="molecule type" value="Genomic_DNA"/>
</dbReference>
<evidence type="ECO:0000256" key="2">
    <source>
        <dbReference type="ARBA" id="ARBA00022475"/>
    </source>
</evidence>
<keyword evidence="5 6" id="KW-0472">Membrane</keyword>
<feature type="transmembrane region" description="Helical" evidence="6">
    <location>
        <begin position="309"/>
        <end position="329"/>
    </location>
</feature>
<feature type="transmembrane region" description="Helical" evidence="6">
    <location>
        <begin position="193"/>
        <end position="213"/>
    </location>
</feature>
<evidence type="ECO:0000313" key="9">
    <source>
        <dbReference type="Proteomes" id="UP000671995"/>
    </source>
</evidence>
<dbReference type="PANTHER" id="PTHR43478">
    <property type="entry name" value="NA+/H+ ANTIPORTER-RELATED"/>
    <property type="match status" value="1"/>
</dbReference>
<feature type="transmembrane region" description="Helical" evidence="6">
    <location>
        <begin position="68"/>
        <end position="87"/>
    </location>
</feature>
<dbReference type="AlphaFoldDB" id="A0A975ID92"/>
<feature type="transmembrane region" description="Helical" evidence="6">
    <location>
        <begin position="259"/>
        <end position="281"/>
    </location>
</feature>
<sequence length="536" mass="57389">MEHYGLWGIIPPVLTILLAFVTKDVVVSLFLGILSGALIIGGGNPFIALMKLADLLAGSLADGWNIRIFLFCALLGGLVGMLTKTGAAGSFGRWASSRLKNSRGSQFMTFVFGIIIFIDDYFNSLSVGTVMRPITDKTKVPRAKLAYILDSTAAPVCIIAPISSWVVTVMSIVRDAQGFEKLGMTEFTFFIRSIPYNLYALTTLLMVLCLIIFKRDFGPMKASEELAKTGILYNEKKYGPVSGNVPEASQSRAKPFDMLFPIIVLIVSAVSFFPVTTWIGAVDGESITSFGQAVTSMSLKEAFNNTDSSVALCYSIIFTIALTYVYYLLRRLMSLQESGEALRDGIKSMVPALVILTMAWSIGTIIKSPRTDGGLGLGIYLSTAVREGGFPIVFLPGILFILSALIAFSTGTSWGTFGIMIPLAMPIVTGLAEGNGLPQSALVQATMISIAAVLSGAVWGDHASPISDTTILSSTGAGCPHLEHVATQLPYASFVAVCVLFAFFVGSIFESLLVCWIADLALFITGLIVLPKVIKS</sequence>
<feature type="transmembrane region" description="Helical" evidence="6">
    <location>
        <begin position="107"/>
        <end position="131"/>
    </location>
</feature>
<feature type="transmembrane region" description="Helical" evidence="6">
    <location>
        <begin position="27"/>
        <end position="47"/>
    </location>
</feature>
<evidence type="ECO:0000256" key="1">
    <source>
        <dbReference type="ARBA" id="ARBA00004651"/>
    </source>
</evidence>
<name>A0A975ID92_9SPIR</name>
<evidence type="ECO:0000256" key="4">
    <source>
        <dbReference type="ARBA" id="ARBA00022989"/>
    </source>
</evidence>
<dbReference type="Proteomes" id="UP000671995">
    <property type="component" value="Chromosome"/>
</dbReference>
<dbReference type="PANTHER" id="PTHR43478:SF1">
    <property type="entry name" value="NA+_H+ ANTIPORTER NHAC-LIKE C-TERMINAL DOMAIN-CONTAINING PROTEIN"/>
    <property type="match status" value="1"/>
</dbReference>
<feature type="domain" description="Na+/H+ antiporter NhaC-like C-terminal" evidence="7">
    <location>
        <begin position="156"/>
        <end position="503"/>
    </location>
</feature>
<evidence type="ECO:0000256" key="6">
    <source>
        <dbReference type="SAM" id="Phobius"/>
    </source>
</evidence>
<keyword evidence="4 6" id="KW-1133">Transmembrane helix</keyword>
<feature type="transmembrane region" description="Helical" evidence="6">
    <location>
        <begin position="350"/>
        <end position="368"/>
    </location>
</feature>
<evidence type="ECO:0000256" key="3">
    <source>
        <dbReference type="ARBA" id="ARBA00022692"/>
    </source>
</evidence>
<protein>
    <submittedName>
        <fullName evidence="8">Na+/H+ antiporter NhaC family protein</fullName>
    </submittedName>
</protein>
<feature type="transmembrane region" description="Helical" evidence="6">
    <location>
        <begin position="5"/>
        <end position="21"/>
    </location>
</feature>
<dbReference type="GO" id="GO:0005886">
    <property type="term" value="C:plasma membrane"/>
    <property type="evidence" value="ECO:0007669"/>
    <property type="project" value="UniProtKB-SubCell"/>
</dbReference>
<feature type="transmembrane region" description="Helical" evidence="6">
    <location>
        <begin position="414"/>
        <end position="432"/>
    </location>
</feature>
<evidence type="ECO:0000313" key="8">
    <source>
        <dbReference type="EMBL" id="QTQ12720.1"/>
    </source>
</evidence>
<feature type="transmembrane region" description="Helical" evidence="6">
    <location>
        <begin position="516"/>
        <end position="534"/>
    </location>
</feature>
<evidence type="ECO:0000259" key="7">
    <source>
        <dbReference type="Pfam" id="PF03553"/>
    </source>
</evidence>
<feature type="transmembrane region" description="Helical" evidence="6">
    <location>
        <begin position="388"/>
        <end position="407"/>
    </location>
</feature>
<dbReference type="InterPro" id="IPR018461">
    <property type="entry name" value="Na/H_Antiport_NhaC-like_C"/>
</dbReference>
<reference evidence="8" key="1">
    <citation type="submission" date="2020-05" db="EMBL/GenBank/DDBJ databases">
        <authorList>
            <person name="Zeng H."/>
            <person name="Chan Y.K."/>
            <person name="Watt R.M."/>
        </authorList>
    </citation>
    <scope>NUCLEOTIDE SEQUENCE</scope>
    <source>
        <strain evidence="8">ATCC 700773</strain>
    </source>
</reference>
<dbReference type="Pfam" id="PF03553">
    <property type="entry name" value="Na_H_antiporter"/>
    <property type="match status" value="1"/>
</dbReference>
<proteinExistence type="predicted"/>
<feature type="transmembrane region" description="Helical" evidence="6">
    <location>
        <begin position="491"/>
        <end position="509"/>
    </location>
</feature>
<evidence type="ECO:0000256" key="5">
    <source>
        <dbReference type="ARBA" id="ARBA00023136"/>
    </source>
</evidence>
<accession>A0A975ID92</accession>
<feature type="transmembrane region" description="Helical" evidence="6">
    <location>
        <begin position="152"/>
        <end position="173"/>
    </location>
</feature>
<keyword evidence="3 6" id="KW-0812">Transmembrane</keyword>
<gene>
    <name evidence="8" type="ORF">HRI96_11245</name>
</gene>
<comment type="subcellular location">
    <subcellularLocation>
        <location evidence="1">Cell membrane</location>
        <topology evidence="1">Multi-pass membrane protein</topology>
    </subcellularLocation>
</comment>
<reference evidence="8" key="2">
    <citation type="journal article" date="2021" name="Microbiol. Resour. Announc.">
        <title>Complete Genome Sequences of Three Human Oral Treponema parvum Isolates.</title>
        <authorList>
            <person name="Zeng H."/>
            <person name="Watt R.M."/>
        </authorList>
    </citation>
    <scope>NUCLEOTIDE SEQUENCE</scope>
    <source>
        <strain evidence="8">ATCC 700773</strain>
    </source>
</reference>
<keyword evidence="2" id="KW-1003">Cell membrane</keyword>
<dbReference type="RefSeq" id="WP_210117431.1">
    <property type="nucleotide sequence ID" value="NZ_CP054257.1"/>
</dbReference>